<evidence type="ECO:0000313" key="2">
    <source>
        <dbReference type="Proteomes" id="UP000677054"/>
    </source>
</evidence>
<gene>
    <name evidence="1" type="ORF">DSTB1V02_LOCUS12462</name>
</gene>
<evidence type="ECO:0000313" key="1">
    <source>
        <dbReference type="EMBL" id="CAD7252706.1"/>
    </source>
</evidence>
<dbReference type="EMBL" id="CAJPEV010004744">
    <property type="protein sequence ID" value="CAG0902243.1"/>
    <property type="molecule type" value="Genomic_DNA"/>
</dbReference>
<dbReference type="OrthoDB" id="204305at2759"/>
<dbReference type="AlphaFoldDB" id="A0A7R9AEM9"/>
<name>A0A7R9AEM9_9CRUS</name>
<proteinExistence type="predicted"/>
<organism evidence="1">
    <name type="scientific">Darwinula stevensoni</name>
    <dbReference type="NCBI Taxonomy" id="69355"/>
    <lineage>
        <taxon>Eukaryota</taxon>
        <taxon>Metazoa</taxon>
        <taxon>Ecdysozoa</taxon>
        <taxon>Arthropoda</taxon>
        <taxon>Crustacea</taxon>
        <taxon>Oligostraca</taxon>
        <taxon>Ostracoda</taxon>
        <taxon>Podocopa</taxon>
        <taxon>Podocopida</taxon>
        <taxon>Darwinulocopina</taxon>
        <taxon>Darwinuloidea</taxon>
        <taxon>Darwinulidae</taxon>
        <taxon>Darwinula</taxon>
    </lineage>
</organism>
<protein>
    <submittedName>
        <fullName evidence="1">Uncharacterized protein</fullName>
    </submittedName>
</protein>
<keyword evidence="2" id="KW-1185">Reference proteome</keyword>
<dbReference type="EMBL" id="LR904261">
    <property type="protein sequence ID" value="CAD7252706.1"/>
    <property type="molecule type" value="Genomic_DNA"/>
</dbReference>
<reference evidence="1" key="1">
    <citation type="submission" date="2020-11" db="EMBL/GenBank/DDBJ databases">
        <authorList>
            <person name="Tran Van P."/>
        </authorList>
    </citation>
    <scope>NUCLEOTIDE SEQUENCE</scope>
</reference>
<sequence>MVDPLVDVFLSRDLDSRVSWREAFAVKEWLSTPATYHIMRDHPKHDIPMLAGTFGMKLGERASMEVLYGELPKRFSGARNNKLLDQVYLTAVIWPLAVS</sequence>
<dbReference type="Proteomes" id="UP000677054">
    <property type="component" value="Unassembled WGS sequence"/>
</dbReference>
<accession>A0A7R9AEM9</accession>